<reference evidence="2 3" key="1">
    <citation type="journal article" date="2024" name="Nat. Commun.">
        <title>Phylogenomics reveals the evolutionary origins of lichenization in chlorophyte algae.</title>
        <authorList>
            <person name="Puginier C."/>
            <person name="Libourel C."/>
            <person name="Otte J."/>
            <person name="Skaloud P."/>
            <person name="Haon M."/>
            <person name="Grisel S."/>
            <person name="Petersen M."/>
            <person name="Berrin J.G."/>
            <person name="Delaux P.M."/>
            <person name="Dal Grande F."/>
            <person name="Keller J."/>
        </authorList>
    </citation>
    <scope>NUCLEOTIDE SEQUENCE [LARGE SCALE GENOMIC DNA]</scope>
    <source>
        <strain evidence="2 3">SAG 216-7</strain>
    </source>
</reference>
<organism evidence="2 3">
    <name type="scientific">Coccomyxa subellipsoidea</name>
    <dbReference type="NCBI Taxonomy" id="248742"/>
    <lineage>
        <taxon>Eukaryota</taxon>
        <taxon>Viridiplantae</taxon>
        <taxon>Chlorophyta</taxon>
        <taxon>core chlorophytes</taxon>
        <taxon>Trebouxiophyceae</taxon>
        <taxon>Trebouxiophyceae incertae sedis</taxon>
        <taxon>Coccomyxaceae</taxon>
        <taxon>Coccomyxa</taxon>
    </lineage>
</organism>
<dbReference type="CDD" id="cd20267">
    <property type="entry name" value="Complex1_LYR_LYRM7"/>
    <property type="match status" value="1"/>
</dbReference>
<evidence type="ECO:0000259" key="1">
    <source>
        <dbReference type="Pfam" id="PF05347"/>
    </source>
</evidence>
<dbReference type="PANTHER" id="PTHR47484:SF1">
    <property type="entry name" value="COMPLEX 1 PROTEIN CONTAINING PROTEIN, EXPRESSED"/>
    <property type="match status" value="1"/>
</dbReference>
<dbReference type="InterPro" id="IPR045298">
    <property type="entry name" value="Complex1_LYR_LYRM7"/>
</dbReference>
<dbReference type="Pfam" id="PF05347">
    <property type="entry name" value="Complex1_LYR"/>
    <property type="match status" value="1"/>
</dbReference>
<accession>A0ABR2YR10</accession>
<dbReference type="InterPro" id="IPR008011">
    <property type="entry name" value="Complex1_LYR_dom"/>
</dbReference>
<feature type="domain" description="Complex 1 LYR protein" evidence="1">
    <location>
        <begin position="59"/>
        <end position="121"/>
    </location>
</feature>
<sequence length="147" mass="17203">MAFCRYIHRTSQAVPGIRCLSSQIHFGPSDGQLEEILDRSLEKQAKKSEQAPHVLTTRREALALYRDIWRYSRLFVWSDDRGELWRDSIRDSARKEFELARHQTDPEVVTRLLLTGRDCLQQTMDKFMKKREDLIDAQAKQPPFGPA</sequence>
<protein>
    <recommendedName>
        <fullName evidence="1">Complex 1 LYR protein domain-containing protein</fullName>
    </recommendedName>
</protein>
<dbReference type="PANTHER" id="PTHR47484">
    <property type="entry name" value="COMPLEX 1 PROTEIN CONTAINING PROTEIN, EXPRESSED"/>
    <property type="match status" value="1"/>
</dbReference>
<comment type="caution">
    <text evidence="2">The sequence shown here is derived from an EMBL/GenBank/DDBJ whole genome shotgun (WGS) entry which is preliminary data.</text>
</comment>
<dbReference type="Proteomes" id="UP001491310">
    <property type="component" value="Unassembled WGS sequence"/>
</dbReference>
<gene>
    <name evidence="2" type="ORF">WJX75_009227</name>
</gene>
<name>A0ABR2YR10_9CHLO</name>
<proteinExistence type="predicted"/>
<keyword evidence="3" id="KW-1185">Reference proteome</keyword>
<evidence type="ECO:0000313" key="2">
    <source>
        <dbReference type="EMBL" id="KAK9909232.1"/>
    </source>
</evidence>
<dbReference type="EMBL" id="JALJOT010000007">
    <property type="protein sequence ID" value="KAK9909232.1"/>
    <property type="molecule type" value="Genomic_DNA"/>
</dbReference>
<evidence type="ECO:0000313" key="3">
    <source>
        <dbReference type="Proteomes" id="UP001491310"/>
    </source>
</evidence>